<dbReference type="RefSeq" id="XP_014146539.1">
    <property type="nucleotide sequence ID" value="XM_014291064.1"/>
</dbReference>
<dbReference type="GeneID" id="25915308"/>
<feature type="non-terminal residue" evidence="2">
    <location>
        <position position="52"/>
    </location>
</feature>
<feature type="non-terminal residue" evidence="2">
    <location>
        <position position="1"/>
    </location>
</feature>
<evidence type="ECO:0000313" key="3">
    <source>
        <dbReference type="Proteomes" id="UP000054560"/>
    </source>
</evidence>
<name>A0A0L0F7D4_9EUKA</name>
<dbReference type="AlphaFoldDB" id="A0A0L0F7D4"/>
<keyword evidence="3" id="KW-1185">Reference proteome</keyword>
<evidence type="ECO:0000313" key="2">
    <source>
        <dbReference type="EMBL" id="KNC72637.1"/>
    </source>
</evidence>
<evidence type="ECO:0000256" key="1">
    <source>
        <dbReference type="SAM" id="MobiDB-lite"/>
    </source>
</evidence>
<accession>A0A0L0F7D4</accession>
<reference evidence="2 3" key="1">
    <citation type="submission" date="2011-02" db="EMBL/GenBank/DDBJ databases">
        <title>The Genome Sequence of Sphaeroforma arctica JP610.</title>
        <authorList>
            <consortium name="The Broad Institute Genome Sequencing Platform"/>
            <person name="Russ C."/>
            <person name="Cuomo C."/>
            <person name="Young S.K."/>
            <person name="Zeng Q."/>
            <person name="Gargeya S."/>
            <person name="Alvarado L."/>
            <person name="Berlin A."/>
            <person name="Chapman S.B."/>
            <person name="Chen Z."/>
            <person name="Freedman E."/>
            <person name="Gellesch M."/>
            <person name="Goldberg J."/>
            <person name="Griggs A."/>
            <person name="Gujja S."/>
            <person name="Heilman E."/>
            <person name="Heiman D."/>
            <person name="Howarth C."/>
            <person name="Mehta T."/>
            <person name="Neiman D."/>
            <person name="Pearson M."/>
            <person name="Roberts A."/>
            <person name="Saif S."/>
            <person name="Shea T."/>
            <person name="Shenoy N."/>
            <person name="Sisk P."/>
            <person name="Stolte C."/>
            <person name="Sykes S."/>
            <person name="White J."/>
            <person name="Yandava C."/>
            <person name="Burger G."/>
            <person name="Gray M.W."/>
            <person name="Holland P.W.H."/>
            <person name="King N."/>
            <person name="Lang F.B.F."/>
            <person name="Roger A.J."/>
            <person name="Ruiz-Trillo I."/>
            <person name="Haas B."/>
            <person name="Nusbaum C."/>
            <person name="Birren B."/>
        </authorList>
    </citation>
    <scope>NUCLEOTIDE SEQUENCE [LARGE SCALE GENOMIC DNA]</scope>
    <source>
        <strain evidence="2 3">JP610</strain>
    </source>
</reference>
<organism evidence="2 3">
    <name type="scientific">Sphaeroforma arctica JP610</name>
    <dbReference type="NCBI Taxonomy" id="667725"/>
    <lineage>
        <taxon>Eukaryota</taxon>
        <taxon>Ichthyosporea</taxon>
        <taxon>Ichthyophonida</taxon>
        <taxon>Sphaeroforma</taxon>
    </lineage>
</organism>
<proteinExistence type="predicted"/>
<sequence length="52" mass="5373">VWSTNWSISAGEASVERGGEGHRCSTSTTTSPTIAVAGVGVLCCGTACWLWE</sequence>
<gene>
    <name evidence="2" type="ORF">SARC_14804</name>
</gene>
<protein>
    <submittedName>
        <fullName evidence="2">Uncharacterized protein</fullName>
    </submittedName>
</protein>
<dbReference type="Proteomes" id="UP000054560">
    <property type="component" value="Unassembled WGS sequence"/>
</dbReference>
<dbReference type="EMBL" id="KQ246721">
    <property type="protein sequence ID" value="KNC72637.1"/>
    <property type="molecule type" value="Genomic_DNA"/>
</dbReference>
<feature type="region of interest" description="Disordered" evidence="1">
    <location>
        <begin position="1"/>
        <end position="22"/>
    </location>
</feature>